<evidence type="ECO:0000313" key="2">
    <source>
        <dbReference type="Proteomes" id="UP000265515"/>
    </source>
</evidence>
<sequence>MLSREVWKVLNAWRMAERSEVVAFAGGCLPARLPAMLSTESVRVQDMLMEDAVQSGEEGVEDAAGTDVEGVAAAVAAAGEILVWRGGMRRWGGQFLFTRIECHQVI</sequence>
<protein>
    <submittedName>
        <fullName evidence="1">Uncharacterized protein</fullName>
    </submittedName>
</protein>
<keyword evidence="2" id="KW-1185">Reference proteome</keyword>
<organism evidence="1 2">
    <name type="scientific">Chara braunii</name>
    <name type="common">Braun's stonewort</name>
    <dbReference type="NCBI Taxonomy" id="69332"/>
    <lineage>
        <taxon>Eukaryota</taxon>
        <taxon>Viridiplantae</taxon>
        <taxon>Streptophyta</taxon>
        <taxon>Charophyceae</taxon>
        <taxon>Charales</taxon>
        <taxon>Characeae</taxon>
        <taxon>Chara</taxon>
    </lineage>
</organism>
<dbReference type="AlphaFoldDB" id="A0A388M0X9"/>
<accession>A0A388M0X9</accession>
<reference evidence="1 2" key="1">
    <citation type="journal article" date="2018" name="Cell">
        <title>The Chara Genome: Secondary Complexity and Implications for Plant Terrestrialization.</title>
        <authorList>
            <person name="Nishiyama T."/>
            <person name="Sakayama H."/>
            <person name="Vries J.D."/>
            <person name="Buschmann H."/>
            <person name="Saint-Marcoux D."/>
            <person name="Ullrich K.K."/>
            <person name="Haas F.B."/>
            <person name="Vanderstraeten L."/>
            <person name="Becker D."/>
            <person name="Lang D."/>
            <person name="Vosolsobe S."/>
            <person name="Rombauts S."/>
            <person name="Wilhelmsson P.K.I."/>
            <person name="Janitza P."/>
            <person name="Kern R."/>
            <person name="Heyl A."/>
            <person name="Rumpler F."/>
            <person name="Villalobos L.I.A.C."/>
            <person name="Clay J.M."/>
            <person name="Skokan R."/>
            <person name="Toyoda A."/>
            <person name="Suzuki Y."/>
            <person name="Kagoshima H."/>
            <person name="Schijlen E."/>
            <person name="Tajeshwar N."/>
            <person name="Catarino B."/>
            <person name="Hetherington A.J."/>
            <person name="Saltykova A."/>
            <person name="Bonnot C."/>
            <person name="Breuninger H."/>
            <person name="Symeonidi A."/>
            <person name="Radhakrishnan G.V."/>
            <person name="Van Nieuwerburgh F."/>
            <person name="Deforce D."/>
            <person name="Chang C."/>
            <person name="Karol K.G."/>
            <person name="Hedrich R."/>
            <person name="Ulvskov P."/>
            <person name="Glockner G."/>
            <person name="Delwiche C.F."/>
            <person name="Petrasek J."/>
            <person name="Van de Peer Y."/>
            <person name="Friml J."/>
            <person name="Beilby M."/>
            <person name="Dolan L."/>
            <person name="Kohara Y."/>
            <person name="Sugano S."/>
            <person name="Fujiyama A."/>
            <person name="Delaux P.-M."/>
            <person name="Quint M."/>
            <person name="TheiBen G."/>
            <person name="Hagemann M."/>
            <person name="Harholt J."/>
            <person name="Dunand C."/>
            <person name="Zachgo S."/>
            <person name="Langdale J."/>
            <person name="Maumus F."/>
            <person name="Straeten D.V.D."/>
            <person name="Gould S.B."/>
            <person name="Rensing S.A."/>
        </authorList>
    </citation>
    <scope>NUCLEOTIDE SEQUENCE [LARGE SCALE GENOMIC DNA]</scope>
    <source>
        <strain evidence="1 2">S276</strain>
    </source>
</reference>
<evidence type="ECO:0000313" key="1">
    <source>
        <dbReference type="EMBL" id="GBG88230.1"/>
    </source>
</evidence>
<dbReference type="Proteomes" id="UP000265515">
    <property type="component" value="Unassembled WGS sequence"/>
</dbReference>
<gene>
    <name evidence="1" type="ORF">CBR_g46797</name>
</gene>
<dbReference type="EMBL" id="BFEA01000659">
    <property type="protein sequence ID" value="GBG88230.1"/>
    <property type="molecule type" value="Genomic_DNA"/>
</dbReference>
<name>A0A388M0X9_CHABU</name>
<dbReference type="Gramene" id="GBG88230">
    <property type="protein sequence ID" value="GBG88230"/>
    <property type="gene ID" value="CBR_g46797"/>
</dbReference>
<proteinExistence type="predicted"/>
<comment type="caution">
    <text evidence="1">The sequence shown here is derived from an EMBL/GenBank/DDBJ whole genome shotgun (WGS) entry which is preliminary data.</text>
</comment>